<feature type="domain" description="Glycosyltransferase 2-like" evidence="4">
    <location>
        <begin position="136"/>
        <end position="279"/>
    </location>
</feature>
<comment type="caution">
    <text evidence="6">The sequence shown here is derived from an EMBL/GenBank/DDBJ whole genome shotgun (WGS) entry which is preliminary data.</text>
</comment>
<keyword evidence="1" id="KW-0808">Transferase</keyword>
<dbReference type="PANTHER" id="PTHR11675:SF126">
    <property type="entry name" value="RICIN B LECTIN DOMAIN-CONTAINING PROTEIN"/>
    <property type="match status" value="1"/>
</dbReference>
<dbReference type="PANTHER" id="PTHR11675">
    <property type="entry name" value="N-ACETYLGALACTOSAMINYLTRANSFERASE"/>
    <property type="match status" value="1"/>
</dbReference>
<keyword evidence="2" id="KW-1015">Disulfide bond</keyword>
<dbReference type="GO" id="GO:0004653">
    <property type="term" value="F:polypeptide N-acetylgalactosaminyltransferase activity"/>
    <property type="evidence" value="ECO:0007669"/>
    <property type="project" value="TreeGrafter"/>
</dbReference>
<dbReference type="InterPro" id="IPR001173">
    <property type="entry name" value="Glyco_trans_2-like"/>
</dbReference>
<dbReference type="InterPro" id="IPR029044">
    <property type="entry name" value="Nucleotide-diphossugar_trans"/>
</dbReference>
<evidence type="ECO:0000259" key="5">
    <source>
        <dbReference type="Pfam" id="PF02709"/>
    </source>
</evidence>
<evidence type="ECO:0000256" key="1">
    <source>
        <dbReference type="ARBA" id="ARBA00022679"/>
    </source>
</evidence>
<evidence type="ECO:0008006" key="8">
    <source>
        <dbReference type="Google" id="ProtNLM"/>
    </source>
</evidence>
<protein>
    <recommendedName>
        <fullName evidence="8">Glycosyltransferase 2-like domain-containing protein</fullName>
    </recommendedName>
</protein>
<gene>
    <name evidence="6" type="ORF">DPMN_005631</name>
</gene>
<dbReference type="Gene3D" id="3.90.550.10">
    <property type="entry name" value="Spore Coat Polysaccharide Biosynthesis Protein SpsA, Chain A"/>
    <property type="match status" value="1"/>
</dbReference>
<feature type="chain" id="PRO_5039623729" description="Glycosyltransferase 2-like domain-containing protein" evidence="3">
    <location>
        <begin position="19"/>
        <end position="381"/>
    </location>
</feature>
<keyword evidence="3" id="KW-0732">Signal</keyword>
<dbReference type="InterPro" id="IPR027791">
    <property type="entry name" value="Galactosyl_T_C"/>
</dbReference>
<sequence>MFMCFTCWFIVLVRKTWDLQNGSIRVFYTTLLERSAKFRIPNHTTLRSDVTRSPDNTHDVATGSEFQAFHLGPGKNGSAIDLSEFKVNMPKYAESDKKHRFNTFISDVIGLRRKLSDMRPAECRTMTYPDNLPPISVVIIFRDEWPSIVLRTVYSVLDMTPDTLLKEIIIVDDGSSDAELKLKVTIHARSLEKVTLITIDKPGGLMLARQTGIEAVTAEYFVVMDSHMEVAEGWAEPLIHRLVQVPKALLCSHVGSIDKENFKFILSSNKPEKKEFENVFPFFHQVTMDQMFVPYSHEFRSRRNGSVEPIPFAVQQGMMMAMRTDYFLQLGGFDSGMRIWGSEQIELSVKVWLCGGRVEMVPCSAVAHMFRYSLLCTTVTS</sequence>
<evidence type="ECO:0000256" key="2">
    <source>
        <dbReference type="ARBA" id="ARBA00023157"/>
    </source>
</evidence>
<dbReference type="GO" id="GO:0006493">
    <property type="term" value="P:protein O-linked glycosylation"/>
    <property type="evidence" value="ECO:0007669"/>
    <property type="project" value="TreeGrafter"/>
</dbReference>
<dbReference type="AlphaFoldDB" id="A0A9D4MTP2"/>
<evidence type="ECO:0000313" key="7">
    <source>
        <dbReference type="Proteomes" id="UP000828390"/>
    </source>
</evidence>
<proteinExistence type="predicted"/>
<keyword evidence="7" id="KW-1185">Reference proteome</keyword>
<dbReference type="EMBL" id="JAIWYP010000001">
    <property type="protein sequence ID" value="KAH3881704.1"/>
    <property type="molecule type" value="Genomic_DNA"/>
</dbReference>
<dbReference type="Pfam" id="PF00535">
    <property type="entry name" value="Glycos_transf_2"/>
    <property type="match status" value="1"/>
</dbReference>
<reference evidence="6" key="2">
    <citation type="submission" date="2020-11" db="EMBL/GenBank/DDBJ databases">
        <authorList>
            <person name="McCartney M.A."/>
            <person name="Auch B."/>
            <person name="Kono T."/>
            <person name="Mallez S."/>
            <person name="Becker A."/>
            <person name="Gohl D.M."/>
            <person name="Silverstein K.A.T."/>
            <person name="Koren S."/>
            <person name="Bechman K.B."/>
            <person name="Herman A."/>
            <person name="Abrahante J.E."/>
            <person name="Garbe J."/>
        </authorList>
    </citation>
    <scope>NUCLEOTIDE SEQUENCE</scope>
    <source>
        <strain evidence="6">Duluth1</strain>
        <tissue evidence="6">Whole animal</tissue>
    </source>
</reference>
<accession>A0A9D4MTP2</accession>
<name>A0A9D4MTP2_DREPO</name>
<evidence type="ECO:0000259" key="4">
    <source>
        <dbReference type="Pfam" id="PF00535"/>
    </source>
</evidence>
<feature type="signal peptide" evidence="3">
    <location>
        <begin position="1"/>
        <end position="18"/>
    </location>
</feature>
<feature type="domain" description="Galactosyltransferase C-terminal" evidence="5">
    <location>
        <begin position="317"/>
        <end position="366"/>
    </location>
</feature>
<dbReference type="Proteomes" id="UP000828390">
    <property type="component" value="Unassembled WGS sequence"/>
</dbReference>
<evidence type="ECO:0000313" key="6">
    <source>
        <dbReference type="EMBL" id="KAH3881704.1"/>
    </source>
</evidence>
<dbReference type="Pfam" id="PF02709">
    <property type="entry name" value="Glyco_transf_7C"/>
    <property type="match status" value="1"/>
</dbReference>
<organism evidence="6 7">
    <name type="scientific">Dreissena polymorpha</name>
    <name type="common">Zebra mussel</name>
    <name type="synonym">Mytilus polymorpha</name>
    <dbReference type="NCBI Taxonomy" id="45954"/>
    <lineage>
        <taxon>Eukaryota</taxon>
        <taxon>Metazoa</taxon>
        <taxon>Spiralia</taxon>
        <taxon>Lophotrochozoa</taxon>
        <taxon>Mollusca</taxon>
        <taxon>Bivalvia</taxon>
        <taxon>Autobranchia</taxon>
        <taxon>Heteroconchia</taxon>
        <taxon>Euheterodonta</taxon>
        <taxon>Imparidentia</taxon>
        <taxon>Neoheterodontei</taxon>
        <taxon>Myida</taxon>
        <taxon>Dreissenoidea</taxon>
        <taxon>Dreissenidae</taxon>
        <taxon>Dreissena</taxon>
    </lineage>
</organism>
<reference evidence="6" key="1">
    <citation type="journal article" date="2019" name="bioRxiv">
        <title>The Genome of the Zebra Mussel, Dreissena polymorpha: A Resource for Invasive Species Research.</title>
        <authorList>
            <person name="McCartney M.A."/>
            <person name="Auch B."/>
            <person name="Kono T."/>
            <person name="Mallez S."/>
            <person name="Zhang Y."/>
            <person name="Obille A."/>
            <person name="Becker A."/>
            <person name="Abrahante J.E."/>
            <person name="Garbe J."/>
            <person name="Badalamenti J.P."/>
            <person name="Herman A."/>
            <person name="Mangelson H."/>
            <person name="Liachko I."/>
            <person name="Sullivan S."/>
            <person name="Sone E.D."/>
            <person name="Koren S."/>
            <person name="Silverstein K.A.T."/>
            <person name="Beckman K.B."/>
            <person name="Gohl D.M."/>
        </authorList>
    </citation>
    <scope>NUCLEOTIDE SEQUENCE</scope>
    <source>
        <strain evidence="6">Duluth1</strain>
        <tissue evidence="6">Whole animal</tissue>
    </source>
</reference>
<dbReference type="GO" id="GO:0005794">
    <property type="term" value="C:Golgi apparatus"/>
    <property type="evidence" value="ECO:0007669"/>
    <property type="project" value="TreeGrafter"/>
</dbReference>
<evidence type="ECO:0000256" key="3">
    <source>
        <dbReference type="SAM" id="SignalP"/>
    </source>
</evidence>
<dbReference type="SUPFAM" id="SSF53448">
    <property type="entry name" value="Nucleotide-diphospho-sugar transferases"/>
    <property type="match status" value="1"/>
</dbReference>